<dbReference type="HOGENOM" id="CLU_758760_0_0_1"/>
<accession>A0A0D0CKQ6</accession>
<keyword evidence="3" id="KW-1185">Reference proteome</keyword>
<sequence length="365" mass="40598">MTEGSTHTHLRPRIPSQGTSIQHMLACLLDFILHHNLHVGTFNPTGEKFQGHNYIWLSNEIQELEITISAHFSQFCPSPLPWVNGNLYKPTNEVLSVLPLPTPILEKSSIQPFVPSLDQNQKQEFLAQLQGTHKAVLPIHTIQEQKLFTKLMATCKDFYISRKELSSKAVQIWNRHVDIDAGCLSEQLAQYANGNWEKNSNLQQSLSLAFNVTSALKKMTRDPKRAEKVVHATEAPLQPNHVSQGLIELPDDPASSTGSVSVQTSHPNTVASTVTRISQKRTMEAQPEPPKKKPRISRHCIRCGGEAGQCNGASAWYRCQHACRDCGQRSVKLCIGRNSKNPGKARCECPSLADLTSAAQKHLQL</sequence>
<feature type="region of interest" description="Disordered" evidence="1">
    <location>
        <begin position="277"/>
        <end position="296"/>
    </location>
</feature>
<proteinExistence type="predicted"/>
<evidence type="ECO:0000313" key="3">
    <source>
        <dbReference type="Proteomes" id="UP000053593"/>
    </source>
</evidence>
<organism evidence="2 3">
    <name type="scientific">Collybiopsis luxurians FD-317 M1</name>
    <dbReference type="NCBI Taxonomy" id="944289"/>
    <lineage>
        <taxon>Eukaryota</taxon>
        <taxon>Fungi</taxon>
        <taxon>Dikarya</taxon>
        <taxon>Basidiomycota</taxon>
        <taxon>Agaricomycotina</taxon>
        <taxon>Agaricomycetes</taxon>
        <taxon>Agaricomycetidae</taxon>
        <taxon>Agaricales</taxon>
        <taxon>Marasmiineae</taxon>
        <taxon>Omphalotaceae</taxon>
        <taxon>Collybiopsis</taxon>
        <taxon>Collybiopsis luxurians</taxon>
    </lineage>
</organism>
<dbReference type="Proteomes" id="UP000053593">
    <property type="component" value="Unassembled WGS sequence"/>
</dbReference>
<evidence type="ECO:0000256" key="1">
    <source>
        <dbReference type="SAM" id="MobiDB-lite"/>
    </source>
</evidence>
<name>A0A0D0CKQ6_9AGAR</name>
<dbReference type="AlphaFoldDB" id="A0A0D0CKQ6"/>
<dbReference type="EMBL" id="KN834781">
    <property type="protein sequence ID" value="KIK59017.1"/>
    <property type="molecule type" value="Genomic_DNA"/>
</dbReference>
<protein>
    <submittedName>
        <fullName evidence="2">Uncharacterized protein</fullName>
    </submittedName>
</protein>
<dbReference type="OrthoDB" id="1920326at2759"/>
<reference evidence="2 3" key="1">
    <citation type="submission" date="2014-04" db="EMBL/GenBank/DDBJ databases">
        <title>Evolutionary Origins and Diversification of the Mycorrhizal Mutualists.</title>
        <authorList>
            <consortium name="DOE Joint Genome Institute"/>
            <consortium name="Mycorrhizal Genomics Consortium"/>
            <person name="Kohler A."/>
            <person name="Kuo A."/>
            <person name="Nagy L.G."/>
            <person name="Floudas D."/>
            <person name="Copeland A."/>
            <person name="Barry K.W."/>
            <person name="Cichocki N."/>
            <person name="Veneault-Fourrey C."/>
            <person name="LaButti K."/>
            <person name="Lindquist E.A."/>
            <person name="Lipzen A."/>
            <person name="Lundell T."/>
            <person name="Morin E."/>
            <person name="Murat C."/>
            <person name="Riley R."/>
            <person name="Ohm R."/>
            <person name="Sun H."/>
            <person name="Tunlid A."/>
            <person name="Henrissat B."/>
            <person name="Grigoriev I.V."/>
            <person name="Hibbett D.S."/>
            <person name="Martin F."/>
        </authorList>
    </citation>
    <scope>NUCLEOTIDE SEQUENCE [LARGE SCALE GENOMIC DNA]</scope>
    <source>
        <strain evidence="2 3">FD-317 M1</strain>
    </source>
</reference>
<gene>
    <name evidence="2" type="ORF">GYMLUDRAFT_245467</name>
</gene>
<evidence type="ECO:0000313" key="2">
    <source>
        <dbReference type="EMBL" id="KIK59017.1"/>
    </source>
</evidence>